<reference evidence="12" key="1">
    <citation type="submission" date="2009-10" db="EMBL/GenBank/DDBJ databases">
        <authorList>
            <person name="Weinstock G."/>
            <person name="Sodergren E."/>
            <person name="Clifton S."/>
            <person name="Fulton L."/>
            <person name="Fulton B."/>
            <person name="Courtney L."/>
            <person name="Fronick C."/>
            <person name="Harrison M."/>
            <person name="Strong C."/>
            <person name="Farmer C."/>
            <person name="Delahaunty K."/>
            <person name="Markovic C."/>
            <person name="Hall O."/>
            <person name="Minx P."/>
            <person name="Tomlinson C."/>
            <person name="Mitreva M."/>
            <person name="Nelson J."/>
            <person name="Hou S."/>
            <person name="Wollam A."/>
            <person name="Pepin K.H."/>
            <person name="Johnson M."/>
            <person name="Bhonagiri V."/>
            <person name="Nash W.E."/>
            <person name="Warren W."/>
            <person name="Chinwalla A."/>
            <person name="Mardis E.R."/>
            <person name="Wilson R.K."/>
        </authorList>
    </citation>
    <scope>NUCLEOTIDE SEQUENCE [LARGE SCALE GENOMIC DNA]</scope>
    <source>
        <strain evidence="12">ATCC 700122</strain>
    </source>
</reference>
<dbReference type="Proteomes" id="UP000006001">
    <property type="component" value="Unassembled WGS sequence"/>
</dbReference>
<comment type="pathway">
    <text evidence="5 8">Amino-acid biosynthesis; L-proline biosynthesis; L-proline from L-glutamate 5-semialdehyde: step 1/1.</text>
</comment>
<dbReference type="HAMAP" id="MF_01925">
    <property type="entry name" value="P5C_reductase"/>
    <property type="match status" value="1"/>
</dbReference>
<feature type="signal peptide" evidence="9">
    <location>
        <begin position="1"/>
        <end position="27"/>
    </location>
</feature>
<dbReference type="Gene3D" id="1.10.3730.10">
    <property type="entry name" value="ProC C-terminal domain-like"/>
    <property type="match status" value="1"/>
</dbReference>
<evidence type="ECO:0000256" key="8">
    <source>
        <dbReference type="RuleBase" id="RU003903"/>
    </source>
</evidence>
<dbReference type="Gene3D" id="3.40.50.720">
    <property type="entry name" value="NAD(P)-binding Rossmann-like Domain"/>
    <property type="match status" value="1"/>
</dbReference>
<dbReference type="SUPFAM" id="SSF51735">
    <property type="entry name" value="NAD(P)-binding Rossmann-fold domains"/>
    <property type="match status" value="1"/>
</dbReference>
<accession>D0WEY5</accession>
<evidence type="ECO:0000256" key="2">
    <source>
        <dbReference type="ARBA" id="ARBA00022857"/>
    </source>
</evidence>
<feature type="binding site" evidence="7">
    <location>
        <position position="56"/>
    </location>
    <ligand>
        <name>NADPH</name>
        <dbReference type="ChEBI" id="CHEBI:57783"/>
    </ligand>
</feature>
<dbReference type="InterPro" id="IPR036291">
    <property type="entry name" value="NAD(P)-bd_dom_sf"/>
</dbReference>
<comment type="similarity">
    <text evidence="1 5 8">Belongs to the pyrroline-5-carboxylate reductase family.</text>
</comment>
<name>D0WEY5_SLAES</name>
<comment type="catalytic activity">
    <reaction evidence="5 8">
        <text>L-proline + NADP(+) = (S)-1-pyrroline-5-carboxylate + NADPH + 2 H(+)</text>
        <dbReference type="Rhea" id="RHEA:14109"/>
        <dbReference type="ChEBI" id="CHEBI:15378"/>
        <dbReference type="ChEBI" id="CHEBI:17388"/>
        <dbReference type="ChEBI" id="CHEBI:57783"/>
        <dbReference type="ChEBI" id="CHEBI:58349"/>
        <dbReference type="ChEBI" id="CHEBI:60039"/>
        <dbReference type="EC" id="1.5.1.2"/>
    </reaction>
</comment>
<evidence type="ECO:0000259" key="11">
    <source>
        <dbReference type="Pfam" id="PF14748"/>
    </source>
</evidence>
<dbReference type="GO" id="GO:0004735">
    <property type="term" value="F:pyrroline-5-carboxylate reductase activity"/>
    <property type="evidence" value="ECO:0007669"/>
    <property type="project" value="UniProtKB-UniRule"/>
</dbReference>
<dbReference type="InterPro" id="IPR028939">
    <property type="entry name" value="P5C_Rdtase_cat_N"/>
</dbReference>
<comment type="subcellular location">
    <subcellularLocation>
        <location evidence="5">Cytoplasm</location>
    </subcellularLocation>
</comment>
<dbReference type="HOGENOM" id="CLU_042344_3_1_11"/>
<proteinExistence type="inferred from homology"/>
<dbReference type="RefSeq" id="WP_006361615.1">
    <property type="nucleotide sequence ID" value="NZ_GG700630.1"/>
</dbReference>
<feature type="domain" description="Pyrroline-5-carboxylate reductase dimerisation" evidence="11">
    <location>
        <begin position="159"/>
        <end position="261"/>
    </location>
</feature>
<dbReference type="STRING" id="649764.HMPREF0762_00371"/>
<dbReference type="SUPFAM" id="SSF48179">
    <property type="entry name" value="6-phosphogluconate dehydrogenase C-terminal domain-like"/>
    <property type="match status" value="1"/>
</dbReference>
<feature type="chain" id="PRO_5003017770" description="Pyrroline-5-carboxylate reductase" evidence="9">
    <location>
        <begin position="28"/>
        <end position="264"/>
    </location>
</feature>
<feature type="binding site" evidence="7">
    <location>
        <begin position="7"/>
        <end position="12"/>
    </location>
    <ligand>
        <name>NADP(+)</name>
        <dbReference type="ChEBI" id="CHEBI:58349"/>
    </ligand>
</feature>
<dbReference type="InterPro" id="IPR000304">
    <property type="entry name" value="Pyrroline-COOH_reductase"/>
</dbReference>
<evidence type="ECO:0000259" key="10">
    <source>
        <dbReference type="Pfam" id="PF03807"/>
    </source>
</evidence>
<keyword evidence="5 8" id="KW-0028">Amino-acid biosynthesis</keyword>
<dbReference type="Pfam" id="PF03807">
    <property type="entry name" value="F420_oxidored"/>
    <property type="match status" value="1"/>
</dbReference>
<evidence type="ECO:0000256" key="4">
    <source>
        <dbReference type="ARBA" id="ARBA00058118"/>
    </source>
</evidence>
<dbReference type="OrthoDB" id="9805754at2"/>
<dbReference type="EMBL" id="ACUX02000004">
    <property type="protein sequence ID" value="EEZ62273.1"/>
    <property type="molecule type" value="Genomic_DNA"/>
</dbReference>
<gene>
    <name evidence="5 12" type="primary">proC</name>
    <name evidence="12" type="ORF">HMPREF0762_00371</name>
</gene>
<feature type="binding site" evidence="7">
    <location>
        <begin position="68"/>
        <end position="71"/>
    </location>
    <ligand>
        <name>NADP(+)</name>
        <dbReference type="ChEBI" id="CHEBI:58349"/>
    </ligand>
</feature>
<dbReference type="InterPro" id="IPR053790">
    <property type="entry name" value="P5CR-like_CS"/>
</dbReference>
<keyword evidence="9" id="KW-0732">Signal</keyword>
<evidence type="ECO:0000313" key="13">
    <source>
        <dbReference type="Proteomes" id="UP000006001"/>
    </source>
</evidence>
<evidence type="ECO:0000313" key="12">
    <source>
        <dbReference type="EMBL" id="EEZ62273.1"/>
    </source>
</evidence>
<dbReference type="UniPathway" id="UPA00098">
    <property type="reaction ID" value="UER00361"/>
</dbReference>
<evidence type="ECO:0000256" key="6">
    <source>
        <dbReference type="NCBIfam" id="TIGR00112"/>
    </source>
</evidence>
<dbReference type="FunFam" id="1.10.3730.10:FF:000001">
    <property type="entry name" value="Pyrroline-5-carboxylate reductase"/>
    <property type="match status" value="1"/>
</dbReference>
<dbReference type="Pfam" id="PF14748">
    <property type="entry name" value="P5CR_dimer"/>
    <property type="match status" value="1"/>
</dbReference>
<evidence type="ECO:0000256" key="7">
    <source>
        <dbReference type="PIRSR" id="PIRSR000193-1"/>
    </source>
</evidence>
<dbReference type="PIRSF" id="PIRSF000193">
    <property type="entry name" value="Pyrrol-5-carb_rd"/>
    <property type="match status" value="1"/>
</dbReference>
<evidence type="ECO:0000256" key="1">
    <source>
        <dbReference type="ARBA" id="ARBA00005525"/>
    </source>
</evidence>
<keyword evidence="5 8" id="KW-0641">Proline biosynthesis</keyword>
<protein>
    <recommendedName>
        <fullName evidence="5 6">Pyrroline-5-carboxylate reductase</fullName>
        <shortName evidence="5">P5C reductase</shortName>
        <shortName evidence="5">P5CR</shortName>
        <ecNumber evidence="5 6">1.5.1.2</ecNumber>
    </recommendedName>
    <alternativeName>
        <fullName evidence="5">PCA reductase</fullName>
    </alternativeName>
</protein>
<comment type="function">
    <text evidence="4 5">Catalyzes the reduction of 1-pyrroline-5-carboxylate (PCA) to L-proline.</text>
</comment>
<dbReference type="InterPro" id="IPR029036">
    <property type="entry name" value="P5CR_dimer"/>
</dbReference>
<keyword evidence="5" id="KW-0963">Cytoplasm</keyword>
<dbReference type="PANTHER" id="PTHR11645">
    <property type="entry name" value="PYRROLINE-5-CARBOXYLATE REDUCTASE"/>
    <property type="match status" value="1"/>
</dbReference>
<sequence length="264" mass="27027">MTTIGFIGCGKMARAMIAGLTASEAFAAADITACAPSSVTRADASARFGINVSADNAAAAACDVVVLAVKPQVCDLVLSEVNGIIREDALLVSIAAGKPIAWIASRARTENVARFMPNMPAAVGEGMTSVSFADAVSAADRRTAESIAAAFGRFEVIPESLMDAATALAGSSPAFVFMMIEAMADAAVLEGMPRAQAYRFAAQAVAGSARMALEDGAHPAALKDAVCSPAGTTIEGVRVLEELGFRSSVMEALHATCEKSRDFG</sequence>
<keyword evidence="13" id="KW-1185">Reference proteome</keyword>
<organism evidence="12 13">
    <name type="scientific">Slackia exigua (strain ATCC 700122 / DSM 15923 / CIP 105133 / JCM 11022 / KCTC 5966 / S-7)</name>
    <dbReference type="NCBI Taxonomy" id="649764"/>
    <lineage>
        <taxon>Bacteria</taxon>
        <taxon>Bacillati</taxon>
        <taxon>Actinomycetota</taxon>
        <taxon>Coriobacteriia</taxon>
        <taxon>Eggerthellales</taxon>
        <taxon>Eggerthellaceae</taxon>
        <taxon>Slackia</taxon>
    </lineage>
</organism>
<dbReference type="AlphaFoldDB" id="D0WEY5"/>
<evidence type="ECO:0000256" key="9">
    <source>
        <dbReference type="SAM" id="SignalP"/>
    </source>
</evidence>
<dbReference type="EC" id="1.5.1.2" evidence="5 6"/>
<comment type="catalytic activity">
    <reaction evidence="5">
        <text>L-proline + NAD(+) = (S)-1-pyrroline-5-carboxylate + NADH + 2 H(+)</text>
        <dbReference type="Rhea" id="RHEA:14105"/>
        <dbReference type="ChEBI" id="CHEBI:15378"/>
        <dbReference type="ChEBI" id="CHEBI:17388"/>
        <dbReference type="ChEBI" id="CHEBI:57540"/>
        <dbReference type="ChEBI" id="CHEBI:57945"/>
        <dbReference type="ChEBI" id="CHEBI:60039"/>
        <dbReference type="EC" id="1.5.1.2"/>
    </reaction>
</comment>
<dbReference type="NCBIfam" id="TIGR00112">
    <property type="entry name" value="proC"/>
    <property type="match status" value="1"/>
</dbReference>
<dbReference type="GO" id="GO:0055129">
    <property type="term" value="P:L-proline biosynthetic process"/>
    <property type="evidence" value="ECO:0007669"/>
    <property type="project" value="UniProtKB-UniRule"/>
</dbReference>
<dbReference type="GO" id="GO:0005737">
    <property type="term" value="C:cytoplasm"/>
    <property type="evidence" value="ECO:0007669"/>
    <property type="project" value="UniProtKB-SubCell"/>
</dbReference>
<dbReference type="GeneID" id="85007022"/>
<dbReference type="InterPro" id="IPR008927">
    <property type="entry name" value="6-PGluconate_DH-like_C_sf"/>
</dbReference>
<dbReference type="eggNOG" id="COG0345">
    <property type="taxonomic scope" value="Bacteria"/>
</dbReference>
<comment type="caution">
    <text evidence="12">The sequence shown here is derived from an EMBL/GenBank/DDBJ whole genome shotgun (WGS) entry which is preliminary data.</text>
</comment>
<keyword evidence="2 5" id="KW-0521">NADP</keyword>
<evidence type="ECO:0000256" key="3">
    <source>
        <dbReference type="ARBA" id="ARBA00023002"/>
    </source>
</evidence>
<dbReference type="PROSITE" id="PS00521">
    <property type="entry name" value="P5CR"/>
    <property type="match status" value="1"/>
</dbReference>
<feature type="domain" description="Pyrroline-5-carboxylate reductase catalytic N-terminal" evidence="10">
    <location>
        <begin position="3"/>
        <end position="97"/>
    </location>
</feature>
<keyword evidence="3 5" id="KW-0560">Oxidoreductase</keyword>
<dbReference type="PANTHER" id="PTHR11645:SF0">
    <property type="entry name" value="PYRROLINE-5-CARBOXYLATE REDUCTASE 3"/>
    <property type="match status" value="1"/>
</dbReference>
<evidence type="ECO:0000256" key="5">
    <source>
        <dbReference type="HAMAP-Rule" id="MF_01925"/>
    </source>
</evidence>